<feature type="signal peptide" evidence="1">
    <location>
        <begin position="1"/>
        <end position="20"/>
    </location>
</feature>
<dbReference type="AlphaFoldDB" id="A0A5N6WAJ4"/>
<dbReference type="Proteomes" id="UP000325433">
    <property type="component" value="Unassembled WGS sequence"/>
</dbReference>
<dbReference type="EMBL" id="ML738299">
    <property type="protein sequence ID" value="KAE8317875.1"/>
    <property type="molecule type" value="Genomic_DNA"/>
</dbReference>
<protein>
    <submittedName>
        <fullName evidence="2">Uncharacterized protein</fullName>
    </submittedName>
</protein>
<evidence type="ECO:0000313" key="3">
    <source>
        <dbReference type="Proteomes" id="UP000325433"/>
    </source>
</evidence>
<evidence type="ECO:0000256" key="1">
    <source>
        <dbReference type="SAM" id="SignalP"/>
    </source>
</evidence>
<keyword evidence="1" id="KW-0732">Signal</keyword>
<reference evidence="3" key="1">
    <citation type="submission" date="2019-04" db="EMBL/GenBank/DDBJ databases">
        <title>Friends and foes A comparative genomics studyof 23 Aspergillus species from section Flavi.</title>
        <authorList>
            <consortium name="DOE Joint Genome Institute"/>
            <person name="Kjaerbolling I."/>
            <person name="Vesth T."/>
            <person name="Frisvad J.C."/>
            <person name="Nybo J.L."/>
            <person name="Theobald S."/>
            <person name="Kildgaard S."/>
            <person name="Isbrandt T."/>
            <person name="Kuo A."/>
            <person name="Sato A."/>
            <person name="Lyhne E.K."/>
            <person name="Kogle M.E."/>
            <person name="Wiebenga A."/>
            <person name="Kun R.S."/>
            <person name="Lubbers R.J."/>
            <person name="Makela M.R."/>
            <person name="Barry K."/>
            <person name="Chovatia M."/>
            <person name="Clum A."/>
            <person name="Daum C."/>
            <person name="Haridas S."/>
            <person name="He G."/>
            <person name="LaButti K."/>
            <person name="Lipzen A."/>
            <person name="Mondo S."/>
            <person name="Riley R."/>
            <person name="Salamov A."/>
            <person name="Simmons B.A."/>
            <person name="Magnuson J.K."/>
            <person name="Henrissat B."/>
            <person name="Mortensen U.H."/>
            <person name="Larsen T.O."/>
            <person name="Devries R.P."/>
            <person name="Grigoriev I.V."/>
            <person name="Machida M."/>
            <person name="Baker S.E."/>
            <person name="Andersen M.R."/>
        </authorList>
    </citation>
    <scope>NUCLEOTIDE SEQUENCE [LARGE SCALE GENOMIC DNA]</scope>
    <source>
        <strain evidence="3">CBS 130015</strain>
    </source>
</reference>
<keyword evidence="3" id="KW-1185">Reference proteome</keyword>
<accession>A0A5N6WAJ4</accession>
<evidence type="ECO:0000313" key="2">
    <source>
        <dbReference type="EMBL" id="KAE8317875.1"/>
    </source>
</evidence>
<sequence>MYAFLLDLLVALGLLGLNQARSCRRYASRPLQASVEIASGLVLTNDALDVLTSYLQLRRARAQGIIPQLTDSCLNVVEEAVSSLAISNVKCDRTDLLARLLYGSAVAESGGGRWGCEIEVFDGAILG</sequence>
<name>A0A5N6WAJ4_9EURO</name>
<organism evidence="2 3">
    <name type="scientific">Aspergillus transmontanensis</name>
    <dbReference type="NCBI Taxonomy" id="1034304"/>
    <lineage>
        <taxon>Eukaryota</taxon>
        <taxon>Fungi</taxon>
        <taxon>Dikarya</taxon>
        <taxon>Ascomycota</taxon>
        <taxon>Pezizomycotina</taxon>
        <taxon>Eurotiomycetes</taxon>
        <taxon>Eurotiomycetidae</taxon>
        <taxon>Eurotiales</taxon>
        <taxon>Aspergillaceae</taxon>
        <taxon>Aspergillus</taxon>
        <taxon>Aspergillus subgen. Circumdati</taxon>
    </lineage>
</organism>
<proteinExistence type="predicted"/>
<feature type="chain" id="PRO_5024979649" evidence="1">
    <location>
        <begin position="21"/>
        <end position="127"/>
    </location>
</feature>
<gene>
    <name evidence="2" type="ORF">BDV41DRAFT_572347</name>
</gene>